<sequence>MRQQMALGEEFVFSLGSGFPYSSLQRRSDGGWIEIDITYASPSSQNTGQALEQIRLSGTAFYAAGMQRLDELRAMQSERRPYVLVDGLGNNLGRWKIMSVEEQQTRVIDDGTAMKVAWVLQLEEFVDDAASSDDDSG</sequence>
<dbReference type="Proteomes" id="UP000001179">
    <property type="component" value="Segment"/>
</dbReference>
<protein>
    <submittedName>
        <fullName evidence="1">Putative tail protein</fullName>
    </submittedName>
</protein>
<dbReference type="InterPro" id="IPR009734">
    <property type="entry name" value="Myoviridae_GpU"/>
</dbReference>
<keyword evidence="2" id="KW-1185">Reference proteome</keyword>
<accession>B0ZSH2</accession>
<dbReference type="RefSeq" id="YP_001686760.1">
    <property type="nucleotide sequence ID" value="NC_010342.1"/>
</dbReference>
<proteinExistence type="predicted"/>
<organism evidence="1 2">
    <name type="scientific">Halomonas phage phiHAP-1 (isolate -/Gulf of Mexico/-/2001)</name>
    <name type="common">Bacteriophage phiHAP-1</name>
    <dbReference type="NCBI Taxonomy" id="1283337"/>
    <lineage>
        <taxon>Viruses</taxon>
        <taxon>Duplodnaviria</taxon>
        <taxon>Heunggongvirae</taxon>
        <taxon>Uroviricota</taxon>
        <taxon>Caudoviricetes</taxon>
        <taxon>Hapunavirus</taxon>
        <taxon>Hapunavirus HAP1</taxon>
    </lineage>
</organism>
<organismHost>
    <name type="scientific">Vreelandella aquamarina</name>
    <dbReference type="NCBI Taxonomy" id="77097"/>
</organismHost>
<evidence type="ECO:0000313" key="2">
    <source>
        <dbReference type="Proteomes" id="UP000001179"/>
    </source>
</evidence>
<dbReference type="KEGG" id="vg:5912358"/>
<dbReference type="Pfam" id="PF06995">
    <property type="entry name" value="Phage_P2_GpU"/>
    <property type="match status" value="1"/>
</dbReference>
<name>B0ZSH2_BPHA1</name>
<dbReference type="EMBL" id="EU399241">
    <property type="protein sequence ID" value="ABY90392.1"/>
    <property type="molecule type" value="Genomic_DNA"/>
</dbReference>
<dbReference type="GeneID" id="5912358"/>
<reference evidence="1 2" key="1">
    <citation type="journal article" date="2008" name="J. Virol.">
        <title>The temperate marine phage PhiHAP-1 of Halomonas aquamarina possesses a linear plasmid-like prophage genome.</title>
        <authorList>
            <person name="Mobberley J.M."/>
            <person name="Authement R.N."/>
            <person name="Segall A.M."/>
            <person name="Paul J.H."/>
        </authorList>
    </citation>
    <scope>NUCLEOTIDE SEQUENCE</scope>
</reference>
<gene>
    <name evidence="1" type="ORF">HAPgp24</name>
</gene>
<evidence type="ECO:0000313" key="1">
    <source>
        <dbReference type="EMBL" id="ABY90392.1"/>
    </source>
</evidence>